<reference evidence="5 6" key="1">
    <citation type="submission" date="2022-09" db="EMBL/GenBank/DDBJ databases">
        <authorList>
            <person name="Palmer J.M."/>
        </authorList>
    </citation>
    <scope>NUCLEOTIDE SEQUENCE [LARGE SCALE GENOMIC DNA]</scope>
    <source>
        <strain evidence="5 6">DSM 7382</strain>
    </source>
</reference>
<evidence type="ECO:0000256" key="4">
    <source>
        <dbReference type="SAM" id="MobiDB-lite"/>
    </source>
</evidence>
<protein>
    <recommendedName>
        <fullName evidence="3">Required for respiratory growth protein 9, mitochondrial</fullName>
    </recommendedName>
</protein>
<feature type="region of interest" description="Disordered" evidence="4">
    <location>
        <begin position="177"/>
        <end position="206"/>
    </location>
</feature>
<dbReference type="Proteomes" id="UP001385951">
    <property type="component" value="Unassembled WGS sequence"/>
</dbReference>
<proteinExistence type="inferred from homology"/>
<evidence type="ECO:0000313" key="6">
    <source>
        <dbReference type="Proteomes" id="UP001385951"/>
    </source>
</evidence>
<dbReference type="PANTHER" id="PTHR13475:SF3">
    <property type="entry name" value="NEUGRIN"/>
    <property type="match status" value="1"/>
</dbReference>
<evidence type="ECO:0000256" key="3">
    <source>
        <dbReference type="ARBA" id="ARBA00013566"/>
    </source>
</evidence>
<comment type="function">
    <text evidence="1">Required for respiratory activity and maintenance and expression of the mitochondrial genome.</text>
</comment>
<dbReference type="PANTHER" id="PTHR13475">
    <property type="entry name" value="NEUGRIN"/>
    <property type="match status" value="1"/>
</dbReference>
<name>A0AAW0FCP1_9APHY</name>
<dbReference type="GO" id="GO:0005634">
    <property type="term" value="C:nucleus"/>
    <property type="evidence" value="ECO:0007669"/>
    <property type="project" value="TreeGrafter"/>
</dbReference>
<comment type="similarity">
    <text evidence="2">Belongs to the RRG9 family.</text>
</comment>
<accession>A0AAW0FCP1</accession>
<gene>
    <name evidence="5" type="ORF">QCA50_018674</name>
</gene>
<evidence type="ECO:0000256" key="1">
    <source>
        <dbReference type="ARBA" id="ARBA00003548"/>
    </source>
</evidence>
<sequence length="206" mass="23917">MTSLLTKITRTVPTRSPARHSYLAFYSTVSGLFGNKWNISGKAPISLRESEEINADVEVEEGAIPVSLPKKAIRNPTPTQWANHHKTLKERFPDGWSPPRKLSRDAMDGLRSLHAANPELFTTPVLAEKFRISPEAVRRILKSKWHPSQEKRVRLLERERQSREDFIAKRRQEEWEMQKALDGQHDEYSRQKSYRGVDKDDKLEFV</sequence>
<organism evidence="5 6">
    <name type="scientific">Cerrena zonata</name>
    <dbReference type="NCBI Taxonomy" id="2478898"/>
    <lineage>
        <taxon>Eukaryota</taxon>
        <taxon>Fungi</taxon>
        <taxon>Dikarya</taxon>
        <taxon>Basidiomycota</taxon>
        <taxon>Agaricomycotina</taxon>
        <taxon>Agaricomycetes</taxon>
        <taxon>Polyporales</taxon>
        <taxon>Cerrenaceae</taxon>
        <taxon>Cerrena</taxon>
    </lineage>
</organism>
<dbReference type="InterPro" id="IPR010487">
    <property type="entry name" value="NGRN/Rrg9"/>
</dbReference>
<evidence type="ECO:0000313" key="5">
    <source>
        <dbReference type="EMBL" id="KAK7678326.1"/>
    </source>
</evidence>
<dbReference type="EMBL" id="JASBNA010000073">
    <property type="protein sequence ID" value="KAK7678326.1"/>
    <property type="molecule type" value="Genomic_DNA"/>
</dbReference>
<evidence type="ECO:0000256" key="2">
    <source>
        <dbReference type="ARBA" id="ARBA00010895"/>
    </source>
</evidence>
<dbReference type="AlphaFoldDB" id="A0AAW0FCP1"/>
<keyword evidence="6" id="KW-1185">Reference proteome</keyword>
<dbReference type="Pfam" id="PF06413">
    <property type="entry name" value="Neugrin"/>
    <property type="match status" value="1"/>
</dbReference>
<comment type="caution">
    <text evidence="5">The sequence shown here is derived from an EMBL/GenBank/DDBJ whole genome shotgun (WGS) entry which is preliminary data.</text>
</comment>